<accession>A0A5B7G9B0</accession>
<dbReference type="AlphaFoldDB" id="A0A5B7G9B0"/>
<comment type="caution">
    <text evidence="1">The sequence shown here is derived from an EMBL/GenBank/DDBJ whole genome shotgun (WGS) entry which is preliminary data.</text>
</comment>
<gene>
    <name evidence="1" type="ORF">E2C01_050555</name>
</gene>
<evidence type="ECO:0000313" key="2">
    <source>
        <dbReference type="Proteomes" id="UP000324222"/>
    </source>
</evidence>
<evidence type="ECO:0000313" key="1">
    <source>
        <dbReference type="EMBL" id="MPC56591.1"/>
    </source>
</evidence>
<protein>
    <submittedName>
        <fullName evidence="1">Uncharacterized protein</fullName>
    </submittedName>
</protein>
<dbReference type="EMBL" id="VSRR010014064">
    <property type="protein sequence ID" value="MPC56591.1"/>
    <property type="molecule type" value="Genomic_DNA"/>
</dbReference>
<sequence>MQCGGLSRGGEDYVCGVDERYGVGRCGGSEGLRMMWKAMHVVWGRAGGEKDAENTEYVGVHVSGGGNAGSVVSWTRRADSRACSVERRGECGKQCVFCARLCMKRAETQGMQTTVPVV</sequence>
<dbReference type="Proteomes" id="UP000324222">
    <property type="component" value="Unassembled WGS sequence"/>
</dbReference>
<organism evidence="1 2">
    <name type="scientific">Portunus trituberculatus</name>
    <name type="common">Swimming crab</name>
    <name type="synonym">Neptunus trituberculatus</name>
    <dbReference type="NCBI Taxonomy" id="210409"/>
    <lineage>
        <taxon>Eukaryota</taxon>
        <taxon>Metazoa</taxon>
        <taxon>Ecdysozoa</taxon>
        <taxon>Arthropoda</taxon>
        <taxon>Crustacea</taxon>
        <taxon>Multicrustacea</taxon>
        <taxon>Malacostraca</taxon>
        <taxon>Eumalacostraca</taxon>
        <taxon>Eucarida</taxon>
        <taxon>Decapoda</taxon>
        <taxon>Pleocyemata</taxon>
        <taxon>Brachyura</taxon>
        <taxon>Eubrachyura</taxon>
        <taxon>Portunoidea</taxon>
        <taxon>Portunidae</taxon>
        <taxon>Portuninae</taxon>
        <taxon>Portunus</taxon>
    </lineage>
</organism>
<proteinExistence type="predicted"/>
<name>A0A5B7G9B0_PORTR</name>
<keyword evidence="2" id="KW-1185">Reference proteome</keyword>
<reference evidence="1 2" key="1">
    <citation type="submission" date="2019-05" db="EMBL/GenBank/DDBJ databases">
        <title>Another draft genome of Portunus trituberculatus and its Hox gene families provides insights of decapod evolution.</title>
        <authorList>
            <person name="Jeong J.-H."/>
            <person name="Song I."/>
            <person name="Kim S."/>
            <person name="Choi T."/>
            <person name="Kim D."/>
            <person name="Ryu S."/>
            <person name="Kim W."/>
        </authorList>
    </citation>
    <scope>NUCLEOTIDE SEQUENCE [LARGE SCALE GENOMIC DNA]</scope>
    <source>
        <tissue evidence="1">Muscle</tissue>
    </source>
</reference>